<dbReference type="EMBL" id="LGPB01000068">
    <property type="protein sequence ID" value="KRG14052.1"/>
    <property type="molecule type" value="Genomic_DNA"/>
</dbReference>
<proteinExistence type="predicted"/>
<gene>
    <name evidence="2" type="ORF">ACA29_06880</name>
</gene>
<name>A0A0Q9YAA5_9BACI</name>
<evidence type="ECO:0000256" key="1">
    <source>
        <dbReference type="SAM" id="MobiDB-lite"/>
    </source>
</evidence>
<sequence length="65" mass="7323">MTGEIEIPQEPQEHIATRKLTARPPAARPPESVHLKRKSTSFGFIANNLYYEIGSGIRLYGKKDL</sequence>
<feature type="compositionally biased region" description="Low complexity" evidence="1">
    <location>
        <begin position="1"/>
        <end position="10"/>
    </location>
</feature>
<comment type="caution">
    <text evidence="2">The sequence shown here is derived from an EMBL/GenBank/DDBJ whole genome shotgun (WGS) entry which is preliminary data.</text>
</comment>
<evidence type="ECO:0000313" key="2">
    <source>
        <dbReference type="EMBL" id="KRG14052.1"/>
    </source>
</evidence>
<evidence type="ECO:0000313" key="3">
    <source>
        <dbReference type="Proteomes" id="UP000053881"/>
    </source>
</evidence>
<feature type="region of interest" description="Disordered" evidence="1">
    <location>
        <begin position="1"/>
        <end position="34"/>
    </location>
</feature>
<accession>A0A0Q9YAA5</accession>
<dbReference type="AlphaFoldDB" id="A0A0Q9YAA5"/>
<reference evidence="2 3" key="1">
    <citation type="submission" date="2015-06" db="EMBL/GenBank/DDBJ databases">
        <title>Genome sequencing project of Bacillus galactosidilyticus PL133.</title>
        <authorList>
            <person name="Gaiero J."/>
            <person name="Nicol R."/>
            <person name="Habash M."/>
        </authorList>
    </citation>
    <scope>NUCLEOTIDE SEQUENCE [LARGE SCALE GENOMIC DNA]</scope>
    <source>
        <strain evidence="2 3">PL133</strain>
    </source>
</reference>
<dbReference type="Proteomes" id="UP000053881">
    <property type="component" value="Unassembled WGS sequence"/>
</dbReference>
<protein>
    <submittedName>
        <fullName evidence="2">Uncharacterized protein</fullName>
    </submittedName>
</protein>
<dbReference type="PATRIC" id="fig|217031.4.peg.2290"/>
<organism evidence="2 3">
    <name type="scientific">Lederbergia galactosidilytica</name>
    <dbReference type="NCBI Taxonomy" id="217031"/>
    <lineage>
        <taxon>Bacteria</taxon>
        <taxon>Bacillati</taxon>
        <taxon>Bacillota</taxon>
        <taxon>Bacilli</taxon>
        <taxon>Bacillales</taxon>
        <taxon>Bacillaceae</taxon>
        <taxon>Lederbergia</taxon>
    </lineage>
</organism>